<dbReference type="InterPro" id="IPR050071">
    <property type="entry name" value="Dehydroquinate_synthase"/>
</dbReference>
<feature type="binding site" evidence="17">
    <location>
        <position position="186"/>
    </location>
    <ligand>
        <name>Zn(2+)</name>
        <dbReference type="ChEBI" id="CHEBI:29105"/>
    </ligand>
</feature>
<feature type="binding site" evidence="17">
    <location>
        <position position="265"/>
    </location>
    <ligand>
        <name>Zn(2+)</name>
        <dbReference type="ChEBI" id="CHEBI:29105"/>
    </ligand>
</feature>
<dbReference type="Gene3D" id="3.40.50.1970">
    <property type="match status" value="1"/>
</dbReference>
<feature type="binding site" evidence="17">
    <location>
        <position position="248"/>
    </location>
    <ligand>
        <name>Zn(2+)</name>
        <dbReference type="ChEBI" id="CHEBI:29105"/>
    </ligand>
</feature>
<keyword evidence="10 17" id="KW-0479">Metal-binding</keyword>
<dbReference type="HAMAP" id="MF_00110">
    <property type="entry name" value="DHQ_synthase"/>
    <property type="match status" value="1"/>
</dbReference>
<comment type="cofactor">
    <cofactor evidence="2 17">
        <name>NAD(+)</name>
        <dbReference type="ChEBI" id="CHEBI:57540"/>
    </cofactor>
</comment>
<feature type="domain" description="3-dehydroquinate synthase N-terminal" evidence="19">
    <location>
        <begin position="70"/>
        <end position="181"/>
    </location>
</feature>
<organism evidence="21 22">
    <name type="scientific">Alkalicoccobacillus gibsonii</name>
    <dbReference type="NCBI Taxonomy" id="79881"/>
    <lineage>
        <taxon>Bacteria</taxon>
        <taxon>Bacillati</taxon>
        <taxon>Bacillota</taxon>
        <taxon>Bacilli</taxon>
        <taxon>Bacillales</taxon>
        <taxon>Bacillaceae</taxon>
        <taxon>Alkalicoccobacillus</taxon>
    </lineage>
</organism>
<comment type="catalytic activity">
    <reaction evidence="1 17">
        <text>7-phospho-2-dehydro-3-deoxy-D-arabino-heptonate = 3-dehydroquinate + phosphate</text>
        <dbReference type="Rhea" id="RHEA:21968"/>
        <dbReference type="ChEBI" id="CHEBI:32364"/>
        <dbReference type="ChEBI" id="CHEBI:43474"/>
        <dbReference type="ChEBI" id="CHEBI:58394"/>
        <dbReference type="EC" id="4.2.3.4"/>
    </reaction>
</comment>
<dbReference type="PIRSF" id="PIRSF001455">
    <property type="entry name" value="DHQ_synth"/>
    <property type="match status" value="1"/>
</dbReference>
<keyword evidence="12 17" id="KW-0862">Zinc</keyword>
<dbReference type="EMBL" id="JBCITK010000001">
    <property type="protein sequence ID" value="MEN0643443.1"/>
    <property type="molecule type" value="Genomic_DNA"/>
</dbReference>
<evidence type="ECO:0000256" key="7">
    <source>
        <dbReference type="ARBA" id="ARBA00017684"/>
    </source>
</evidence>
<feature type="binding site" evidence="17">
    <location>
        <begin position="108"/>
        <end position="112"/>
    </location>
    <ligand>
        <name>NAD(+)</name>
        <dbReference type="ChEBI" id="CHEBI:57540"/>
    </ligand>
</feature>
<evidence type="ECO:0000256" key="13">
    <source>
        <dbReference type="ARBA" id="ARBA00023027"/>
    </source>
</evidence>
<dbReference type="Pfam" id="PF24621">
    <property type="entry name" value="DHQS_C"/>
    <property type="match status" value="1"/>
</dbReference>
<evidence type="ECO:0000256" key="18">
    <source>
        <dbReference type="SAM" id="Phobius"/>
    </source>
</evidence>
<evidence type="ECO:0000256" key="10">
    <source>
        <dbReference type="ARBA" id="ARBA00022723"/>
    </source>
</evidence>
<comment type="similarity">
    <text evidence="5 17">Belongs to the sugar phosphate cyclases superfamily. Dehydroquinate synthase family.</text>
</comment>
<dbReference type="InterPro" id="IPR056179">
    <property type="entry name" value="DHQS_C"/>
</dbReference>
<comment type="pathway">
    <text evidence="4 17">Metabolic intermediate biosynthesis; chorismate biosynthesis; chorismate from D-erythrose 4-phosphate and phosphoenolpyruvate: step 2/7.</text>
</comment>
<evidence type="ECO:0000259" key="20">
    <source>
        <dbReference type="Pfam" id="PF24621"/>
    </source>
</evidence>
<evidence type="ECO:0000256" key="14">
    <source>
        <dbReference type="ARBA" id="ARBA00023141"/>
    </source>
</evidence>
<feature type="transmembrane region" description="Helical" evidence="18">
    <location>
        <begin position="101"/>
        <end position="122"/>
    </location>
</feature>
<comment type="caution">
    <text evidence="17">Lacks conserved residue(s) required for the propagation of feature annotation.</text>
</comment>
<evidence type="ECO:0000256" key="8">
    <source>
        <dbReference type="ARBA" id="ARBA00022490"/>
    </source>
</evidence>
<keyword evidence="11 17" id="KW-0547">Nucleotide-binding</keyword>
<evidence type="ECO:0000313" key="21">
    <source>
        <dbReference type="EMBL" id="MEN0643443.1"/>
    </source>
</evidence>
<evidence type="ECO:0000256" key="3">
    <source>
        <dbReference type="ARBA" id="ARBA00004496"/>
    </source>
</evidence>
<evidence type="ECO:0000313" key="22">
    <source>
        <dbReference type="Proteomes" id="UP001418796"/>
    </source>
</evidence>
<sequence>MMKTVPVNIEHHAYKVYLDKGLRFRLGELLKNSLDEQPSSIFIVTDSTVAPLYLEDVLNGLPDDLNVTTVTIDSGEQSKSFKEYEYLLTEALKAGLDRKSVLIALGGGVVGDIAGFVAATYMRGIRFIQMPTTLLAQDSSVGGKVAINHPLGKNMIGAFQQPEAVYYDIEMLATLPEKEWRSGFAEVFKHGLILNEAFYQWLNEHVQQLPIHDQYMNELLARSIAIKAEVVSKDEREQGIRAYLNLGHTLGHAIESVSGYGTLTHGEAVVIGIVFAMKISEKHYQTDLKISDFVDWVESLGYETNIPSNLDRSKLLEAMKKDKKTEAGSIRMVLLKKVGEASVEKIDEKLILSILNEQ</sequence>
<dbReference type="Gene3D" id="1.20.1090.10">
    <property type="entry name" value="Dehydroquinate synthase-like - alpha domain"/>
    <property type="match status" value="1"/>
</dbReference>
<evidence type="ECO:0000256" key="15">
    <source>
        <dbReference type="ARBA" id="ARBA00023239"/>
    </source>
</evidence>
<keyword evidence="18" id="KW-0812">Transmembrane</keyword>
<evidence type="ECO:0000259" key="19">
    <source>
        <dbReference type="Pfam" id="PF01761"/>
    </source>
</evidence>
<dbReference type="InterPro" id="IPR016037">
    <property type="entry name" value="DHQ_synth_AroB"/>
</dbReference>
<evidence type="ECO:0000256" key="17">
    <source>
        <dbReference type="HAMAP-Rule" id="MF_00110"/>
    </source>
</evidence>
<keyword evidence="18" id="KW-1133">Transmembrane helix</keyword>
<dbReference type="PANTHER" id="PTHR43622:SF7">
    <property type="entry name" value="3-DEHYDROQUINATE SYNTHASE, CHLOROPLASTIC"/>
    <property type="match status" value="1"/>
</dbReference>
<evidence type="ECO:0000256" key="6">
    <source>
        <dbReference type="ARBA" id="ARBA00013031"/>
    </source>
</evidence>
<dbReference type="InterPro" id="IPR030960">
    <property type="entry name" value="DHQS/DOIS_N"/>
</dbReference>
<dbReference type="PANTHER" id="PTHR43622">
    <property type="entry name" value="3-DEHYDROQUINATE SYNTHASE"/>
    <property type="match status" value="1"/>
</dbReference>
<evidence type="ECO:0000256" key="12">
    <source>
        <dbReference type="ARBA" id="ARBA00022833"/>
    </source>
</evidence>
<evidence type="ECO:0000256" key="1">
    <source>
        <dbReference type="ARBA" id="ARBA00001393"/>
    </source>
</evidence>
<evidence type="ECO:0000256" key="9">
    <source>
        <dbReference type="ARBA" id="ARBA00022605"/>
    </source>
</evidence>
<keyword evidence="9 17" id="KW-0028">Amino-acid biosynthesis</keyword>
<comment type="cofactor">
    <cofactor evidence="17">
        <name>Co(2+)</name>
        <dbReference type="ChEBI" id="CHEBI:48828"/>
    </cofactor>
    <cofactor evidence="17">
        <name>Zn(2+)</name>
        <dbReference type="ChEBI" id="CHEBI:29105"/>
    </cofactor>
    <text evidence="17">Binds 1 divalent metal cation per subunit. Can use either Co(2+) or Zn(2+).</text>
</comment>
<gene>
    <name evidence="17 21" type="primary">aroB</name>
    <name evidence="21" type="ORF">MKY91_09830</name>
</gene>
<evidence type="ECO:0000256" key="5">
    <source>
        <dbReference type="ARBA" id="ARBA00005412"/>
    </source>
</evidence>
<keyword evidence="16 17" id="KW-0170">Cobalt</keyword>
<feature type="binding site" evidence="17">
    <location>
        <position position="153"/>
    </location>
    <ligand>
        <name>NAD(+)</name>
        <dbReference type="ChEBI" id="CHEBI:57540"/>
    </ligand>
</feature>
<keyword evidence="15 17" id="KW-0456">Lyase</keyword>
<dbReference type="NCBIfam" id="TIGR01357">
    <property type="entry name" value="aroB"/>
    <property type="match status" value="1"/>
</dbReference>
<dbReference type="CDD" id="cd08195">
    <property type="entry name" value="DHQS"/>
    <property type="match status" value="1"/>
</dbReference>
<evidence type="ECO:0000256" key="16">
    <source>
        <dbReference type="ARBA" id="ARBA00023285"/>
    </source>
</evidence>
<comment type="caution">
    <text evidence="21">The sequence shown here is derived from an EMBL/GenBank/DDBJ whole genome shotgun (WGS) entry which is preliminary data.</text>
</comment>
<feature type="domain" description="3-dehydroquinate synthase C-terminal" evidence="20">
    <location>
        <begin position="183"/>
        <end position="325"/>
    </location>
</feature>
<dbReference type="GO" id="GO:0003856">
    <property type="term" value="F:3-dehydroquinate synthase activity"/>
    <property type="evidence" value="ECO:0007669"/>
    <property type="project" value="UniProtKB-EC"/>
</dbReference>
<dbReference type="RefSeq" id="WP_343130364.1">
    <property type="nucleotide sequence ID" value="NZ_JBCITK010000001.1"/>
</dbReference>
<evidence type="ECO:0000256" key="11">
    <source>
        <dbReference type="ARBA" id="ARBA00022741"/>
    </source>
</evidence>
<protein>
    <recommendedName>
        <fullName evidence="7 17">3-dehydroquinate synthase</fullName>
        <shortName evidence="17">DHQS</shortName>
        <ecNumber evidence="6 17">4.2.3.4</ecNumber>
    </recommendedName>
</protein>
<keyword evidence="18" id="KW-0472">Membrane</keyword>
<accession>A0ABU9VJP2</accession>
<dbReference type="SUPFAM" id="SSF56796">
    <property type="entry name" value="Dehydroquinate synthase-like"/>
    <property type="match status" value="1"/>
</dbReference>
<keyword evidence="22" id="KW-1185">Reference proteome</keyword>
<comment type="function">
    <text evidence="17">Catalyzes the conversion of 3-deoxy-D-arabino-heptulosonate 7-phosphate (DAHP) to dehydroquinate (DHQ).</text>
</comment>
<dbReference type="Pfam" id="PF01761">
    <property type="entry name" value="DHQ_synthase"/>
    <property type="match status" value="1"/>
</dbReference>
<feature type="binding site" evidence="17">
    <location>
        <begin position="132"/>
        <end position="133"/>
    </location>
    <ligand>
        <name>NAD(+)</name>
        <dbReference type="ChEBI" id="CHEBI:57540"/>
    </ligand>
</feature>
<reference evidence="21 22" key="1">
    <citation type="submission" date="2024-03" db="EMBL/GenBank/DDBJ databases">
        <title>Bacilli Hybrid Assemblies.</title>
        <authorList>
            <person name="Kovac J."/>
        </authorList>
    </citation>
    <scope>NUCLEOTIDE SEQUENCE [LARGE SCALE GENOMIC DNA]</scope>
    <source>
        <strain evidence="21 22">FSL R7-0666</strain>
    </source>
</reference>
<evidence type="ECO:0000256" key="4">
    <source>
        <dbReference type="ARBA" id="ARBA00004661"/>
    </source>
</evidence>
<feature type="binding site" evidence="17">
    <location>
        <position position="144"/>
    </location>
    <ligand>
        <name>NAD(+)</name>
        <dbReference type="ChEBI" id="CHEBI:57540"/>
    </ligand>
</feature>
<feature type="binding site" evidence="17">
    <location>
        <begin position="74"/>
        <end position="79"/>
    </location>
    <ligand>
        <name>NAD(+)</name>
        <dbReference type="ChEBI" id="CHEBI:57540"/>
    </ligand>
</feature>
<proteinExistence type="inferred from homology"/>
<evidence type="ECO:0000256" key="2">
    <source>
        <dbReference type="ARBA" id="ARBA00001911"/>
    </source>
</evidence>
<dbReference type="EC" id="4.2.3.4" evidence="6 17"/>
<keyword evidence="8 17" id="KW-0963">Cytoplasm</keyword>
<dbReference type="InterPro" id="IPR030963">
    <property type="entry name" value="DHQ_synth_fam"/>
</dbReference>
<keyword evidence="13 17" id="KW-0520">NAD</keyword>
<keyword evidence="14 17" id="KW-0057">Aromatic amino acid biosynthesis</keyword>
<name>A0ABU9VJP2_9BACI</name>
<dbReference type="Proteomes" id="UP001418796">
    <property type="component" value="Unassembled WGS sequence"/>
</dbReference>
<comment type="subcellular location">
    <subcellularLocation>
        <location evidence="3 17">Cytoplasm</location>
    </subcellularLocation>
</comment>